<feature type="domain" description="HTH marR-type" evidence="4">
    <location>
        <begin position="27"/>
        <end position="158"/>
    </location>
</feature>
<protein>
    <submittedName>
        <fullName evidence="5">Transcriptional regulator, MarR family protein</fullName>
    </submittedName>
</protein>
<dbReference type="PANTHER" id="PTHR33164:SF101">
    <property type="entry name" value="TRANSCRIPTIONAL REPRESSOR MPRA"/>
    <property type="match status" value="1"/>
</dbReference>
<gene>
    <name evidence="5" type="ORF">GCM10017579_25470</name>
</gene>
<dbReference type="InterPro" id="IPR036388">
    <property type="entry name" value="WH-like_DNA-bd_sf"/>
</dbReference>
<dbReference type="InterPro" id="IPR023187">
    <property type="entry name" value="Tscrpt_reg_MarR-type_CS"/>
</dbReference>
<dbReference type="EMBL" id="BSEL01000005">
    <property type="protein sequence ID" value="GLJ68511.1"/>
    <property type="molecule type" value="Genomic_DNA"/>
</dbReference>
<reference evidence="5" key="1">
    <citation type="journal article" date="2014" name="Int. J. Syst. Evol. Microbiol.">
        <title>Complete genome of a new Firmicutes species belonging to the dominant human colonic microbiota ('Ruminococcus bicirculans') reveals two chromosomes and a selective capacity to utilize plant glucans.</title>
        <authorList>
            <consortium name="NISC Comparative Sequencing Program"/>
            <person name="Wegmann U."/>
            <person name="Louis P."/>
            <person name="Goesmann A."/>
            <person name="Henrissat B."/>
            <person name="Duncan S.H."/>
            <person name="Flint H.J."/>
        </authorList>
    </citation>
    <scope>NUCLEOTIDE SEQUENCE</scope>
    <source>
        <strain evidence="5">VKM Ac-1246</strain>
    </source>
</reference>
<keyword evidence="3" id="KW-0804">Transcription</keyword>
<evidence type="ECO:0000259" key="4">
    <source>
        <dbReference type="PROSITE" id="PS50995"/>
    </source>
</evidence>
<accession>A0ABQ5SXG4</accession>
<evidence type="ECO:0000256" key="1">
    <source>
        <dbReference type="ARBA" id="ARBA00023015"/>
    </source>
</evidence>
<dbReference type="PROSITE" id="PS01117">
    <property type="entry name" value="HTH_MARR_1"/>
    <property type="match status" value="1"/>
</dbReference>
<dbReference type="PANTHER" id="PTHR33164">
    <property type="entry name" value="TRANSCRIPTIONAL REGULATOR, MARR FAMILY"/>
    <property type="match status" value="1"/>
</dbReference>
<keyword evidence="6" id="KW-1185">Reference proteome</keyword>
<organism evidence="5 6">
    <name type="scientific">Nocardioides luteus</name>
    <dbReference type="NCBI Taxonomy" id="1844"/>
    <lineage>
        <taxon>Bacteria</taxon>
        <taxon>Bacillati</taxon>
        <taxon>Actinomycetota</taxon>
        <taxon>Actinomycetes</taxon>
        <taxon>Propionibacteriales</taxon>
        <taxon>Nocardioidaceae</taxon>
        <taxon>Nocardioides</taxon>
    </lineage>
</organism>
<reference evidence="5" key="2">
    <citation type="submission" date="2023-01" db="EMBL/GenBank/DDBJ databases">
        <authorList>
            <person name="Sun Q."/>
            <person name="Evtushenko L."/>
        </authorList>
    </citation>
    <scope>NUCLEOTIDE SEQUENCE</scope>
    <source>
        <strain evidence="5">VKM Ac-1246</strain>
    </source>
</reference>
<dbReference type="Gene3D" id="1.10.10.10">
    <property type="entry name" value="Winged helix-like DNA-binding domain superfamily/Winged helix DNA-binding domain"/>
    <property type="match status" value="1"/>
</dbReference>
<comment type="caution">
    <text evidence="5">The sequence shown here is derived from an EMBL/GenBank/DDBJ whole genome shotgun (WGS) entry which is preliminary data.</text>
</comment>
<dbReference type="Proteomes" id="UP001142292">
    <property type="component" value="Unassembled WGS sequence"/>
</dbReference>
<keyword evidence="1" id="KW-0805">Transcription regulation</keyword>
<dbReference type="PROSITE" id="PS50995">
    <property type="entry name" value="HTH_MARR_2"/>
    <property type="match status" value="1"/>
</dbReference>
<dbReference type="Pfam" id="PF01047">
    <property type="entry name" value="MarR"/>
    <property type="match status" value="1"/>
</dbReference>
<keyword evidence="2" id="KW-0238">DNA-binding</keyword>
<dbReference type="SUPFAM" id="SSF46785">
    <property type="entry name" value="Winged helix' DNA-binding domain"/>
    <property type="match status" value="1"/>
</dbReference>
<proteinExistence type="predicted"/>
<sequence length="165" mass="18020">MMLTRMDPIREAHRQWIAHGWTDAADGMALVTSLVRVHQLVMERVDAALRPHDLSFARYEVLRLLSFTHEGRLPMAKLGSRLQVHPASVTSAVARLEKQGFVHRSRSAADGRVVLAVLTDAGRDAVEAATISLNSEVFEKPGIDDVDELTALLSEVRAASGDSVG</sequence>
<evidence type="ECO:0000313" key="6">
    <source>
        <dbReference type="Proteomes" id="UP001142292"/>
    </source>
</evidence>
<evidence type="ECO:0000256" key="3">
    <source>
        <dbReference type="ARBA" id="ARBA00023163"/>
    </source>
</evidence>
<dbReference type="SMART" id="SM00347">
    <property type="entry name" value="HTH_MARR"/>
    <property type="match status" value="1"/>
</dbReference>
<name>A0ABQ5SXG4_9ACTN</name>
<dbReference type="InterPro" id="IPR039422">
    <property type="entry name" value="MarR/SlyA-like"/>
</dbReference>
<dbReference type="InterPro" id="IPR036390">
    <property type="entry name" value="WH_DNA-bd_sf"/>
</dbReference>
<evidence type="ECO:0000313" key="5">
    <source>
        <dbReference type="EMBL" id="GLJ68511.1"/>
    </source>
</evidence>
<evidence type="ECO:0000256" key="2">
    <source>
        <dbReference type="ARBA" id="ARBA00023125"/>
    </source>
</evidence>
<dbReference type="InterPro" id="IPR000835">
    <property type="entry name" value="HTH_MarR-typ"/>
</dbReference>